<dbReference type="PANTHER" id="PTHR47932">
    <property type="entry name" value="ATPASE EXPRESSION PROTEIN 3"/>
    <property type="match status" value="1"/>
</dbReference>
<dbReference type="Pfam" id="PF01535">
    <property type="entry name" value="PPR"/>
    <property type="match status" value="1"/>
</dbReference>
<dbReference type="EMBL" id="BPVZ01000019">
    <property type="protein sequence ID" value="GKV02956.1"/>
    <property type="molecule type" value="Genomic_DNA"/>
</dbReference>
<feature type="repeat" description="PPR" evidence="3">
    <location>
        <begin position="389"/>
        <end position="423"/>
    </location>
</feature>
<dbReference type="PANTHER" id="PTHR47932:SF41">
    <property type="entry name" value="LARGE RIBOSOMAL SUBUNIT PROTEIN ML102 (RPPR5)"/>
    <property type="match status" value="1"/>
</dbReference>
<keyword evidence="7" id="KW-1185">Reference proteome</keyword>
<feature type="repeat" description="PPR" evidence="3">
    <location>
        <begin position="202"/>
        <end position="236"/>
    </location>
</feature>
<sequence length="551" mass="62327">MGFISLPKPCQWNPRVYPTIPKSSIPYSLNPLHFFTTTQDSLPPDPVYEAPTAEPEASSNASVQGEDKEKLTGRVRRGKHQNPEKVEDIFWRMIVNRAWTTRVLLWGFFLSLRLETANRFYDDMKSRGISPDAVTYNTMINGYYRFKKMEEAEKSFVKMKAKNMEPTVISYTNMIKGYVGMERVDGALRLFEEMKYFGIKPNAKTYSTLLPGLCDAGKMAEANTILKEMLERYIAPKDNSVFMKLLTSQCKYGDLNAAADVLRAMIRSSIIIEACIYGVLIENFCKANEFDRAINLLDKLIERQIILRPQGSLEIEASAFNPMIHLTCKHAKEGYPDSAFEIAKIMGRREVPRDVDAYKLLIESYLWKGEPADAKTALDSMIEGGHLLDSSVFRSVMESLFEDGRVQTARQVMKSMVEKGVKEHMDLVAKILEALFMRGHVEEALGQNEQLVQSGCMLNFDSLLSDLSEKGKTIAAVKLLGFCLERDCIIDFSSYDKVLNALLGAGKTLNAYSILYNIMEKGETTNWSSLDNLVRASSRRATQSKQIFSLE</sequence>
<proteinExistence type="inferred from homology"/>
<dbReference type="InterPro" id="IPR057027">
    <property type="entry name" value="TPR_mt"/>
</dbReference>
<dbReference type="Pfam" id="PF13041">
    <property type="entry name" value="PPR_2"/>
    <property type="match status" value="2"/>
</dbReference>
<evidence type="ECO:0000256" key="3">
    <source>
        <dbReference type="PROSITE-ProRule" id="PRU00708"/>
    </source>
</evidence>
<evidence type="ECO:0000256" key="1">
    <source>
        <dbReference type="ARBA" id="ARBA00007626"/>
    </source>
</evidence>
<dbReference type="AlphaFoldDB" id="A0AAV5IWF0"/>
<evidence type="ECO:0000256" key="2">
    <source>
        <dbReference type="ARBA" id="ARBA00022737"/>
    </source>
</evidence>
<dbReference type="InterPro" id="IPR002885">
    <property type="entry name" value="PPR_rpt"/>
</dbReference>
<name>A0AAV5IWF0_9ROSI</name>
<dbReference type="Gene3D" id="1.25.40.10">
    <property type="entry name" value="Tetratricopeptide repeat domain"/>
    <property type="match status" value="4"/>
</dbReference>
<dbReference type="Pfam" id="PF23276">
    <property type="entry name" value="TPR_24"/>
    <property type="match status" value="1"/>
</dbReference>
<dbReference type="GO" id="GO:0003729">
    <property type="term" value="F:mRNA binding"/>
    <property type="evidence" value="ECO:0007669"/>
    <property type="project" value="TreeGrafter"/>
</dbReference>
<evidence type="ECO:0000256" key="4">
    <source>
        <dbReference type="SAM" id="MobiDB-lite"/>
    </source>
</evidence>
<comment type="caution">
    <text evidence="6">The sequence shown here is derived from an EMBL/GenBank/DDBJ whole genome shotgun (WGS) entry which is preliminary data.</text>
</comment>
<feature type="region of interest" description="Disordered" evidence="4">
    <location>
        <begin position="44"/>
        <end position="79"/>
    </location>
</feature>
<organism evidence="6 7">
    <name type="scientific">Rubroshorea leprosula</name>
    <dbReference type="NCBI Taxonomy" id="152421"/>
    <lineage>
        <taxon>Eukaryota</taxon>
        <taxon>Viridiplantae</taxon>
        <taxon>Streptophyta</taxon>
        <taxon>Embryophyta</taxon>
        <taxon>Tracheophyta</taxon>
        <taxon>Spermatophyta</taxon>
        <taxon>Magnoliopsida</taxon>
        <taxon>eudicotyledons</taxon>
        <taxon>Gunneridae</taxon>
        <taxon>Pentapetalae</taxon>
        <taxon>rosids</taxon>
        <taxon>malvids</taxon>
        <taxon>Malvales</taxon>
        <taxon>Dipterocarpaceae</taxon>
        <taxon>Rubroshorea</taxon>
    </lineage>
</organism>
<evidence type="ECO:0000313" key="7">
    <source>
        <dbReference type="Proteomes" id="UP001054252"/>
    </source>
</evidence>
<dbReference type="PROSITE" id="PS51375">
    <property type="entry name" value="PPR"/>
    <property type="match status" value="5"/>
</dbReference>
<gene>
    <name evidence="6" type="ORF">SLEP1_g15328</name>
</gene>
<accession>A0AAV5IWF0</accession>
<feature type="repeat" description="PPR" evidence="3">
    <location>
        <begin position="273"/>
        <end position="307"/>
    </location>
</feature>
<evidence type="ECO:0000259" key="5">
    <source>
        <dbReference type="Pfam" id="PF23276"/>
    </source>
</evidence>
<comment type="similarity">
    <text evidence="1">Belongs to the PPR family. P subfamily.</text>
</comment>
<evidence type="ECO:0000313" key="6">
    <source>
        <dbReference type="EMBL" id="GKV02956.1"/>
    </source>
</evidence>
<keyword evidence="2" id="KW-0677">Repeat</keyword>
<dbReference type="Proteomes" id="UP001054252">
    <property type="component" value="Unassembled WGS sequence"/>
</dbReference>
<feature type="repeat" description="PPR" evidence="3">
    <location>
        <begin position="167"/>
        <end position="201"/>
    </location>
</feature>
<dbReference type="InterPro" id="IPR011990">
    <property type="entry name" value="TPR-like_helical_dom_sf"/>
</dbReference>
<dbReference type="NCBIfam" id="TIGR00756">
    <property type="entry name" value="PPR"/>
    <property type="match status" value="5"/>
</dbReference>
<feature type="domain" description="Pentatricopeptide repeat-containing protein-mitochondrial" evidence="5">
    <location>
        <begin position="331"/>
        <end position="446"/>
    </location>
</feature>
<reference evidence="6 7" key="1">
    <citation type="journal article" date="2021" name="Commun. Biol.">
        <title>The genome of Shorea leprosula (Dipterocarpaceae) highlights the ecological relevance of drought in aseasonal tropical rainforests.</title>
        <authorList>
            <person name="Ng K.K.S."/>
            <person name="Kobayashi M.J."/>
            <person name="Fawcett J.A."/>
            <person name="Hatakeyama M."/>
            <person name="Paape T."/>
            <person name="Ng C.H."/>
            <person name="Ang C.C."/>
            <person name="Tnah L.H."/>
            <person name="Lee C.T."/>
            <person name="Nishiyama T."/>
            <person name="Sese J."/>
            <person name="O'Brien M.J."/>
            <person name="Copetti D."/>
            <person name="Mohd Noor M.I."/>
            <person name="Ong R.C."/>
            <person name="Putra M."/>
            <person name="Sireger I.Z."/>
            <person name="Indrioko S."/>
            <person name="Kosugi Y."/>
            <person name="Izuno A."/>
            <person name="Isagi Y."/>
            <person name="Lee S.L."/>
            <person name="Shimizu K.K."/>
        </authorList>
    </citation>
    <scope>NUCLEOTIDE SEQUENCE [LARGE SCALE GENOMIC DNA]</scope>
    <source>
        <strain evidence="6">214</strain>
    </source>
</reference>
<feature type="repeat" description="PPR" evidence="3">
    <location>
        <begin position="132"/>
        <end position="166"/>
    </location>
</feature>
<protein>
    <recommendedName>
        <fullName evidence="5">Pentatricopeptide repeat-containing protein-mitochondrial domain-containing protein</fullName>
    </recommendedName>
</protein>